<feature type="transmembrane region" description="Helical" evidence="1">
    <location>
        <begin position="358"/>
        <end position="378"/>
    </location>
</feature>
<name>M2NGH3_9FIRM</name>
<dbReference type="EMBL" id="AGEJ01000007">
    <property type="protein sequence ID" value="EMD17333.1"/>
    <property type="molecule type" value="Genomic_DNA"/>
</dbReference>
<keyword evidence="3" id="KW-1185">Reference proteome</keyword>
<feature type="transmembrane region" description="Helical" evidence="1">
    <location>
        <begin position="46"/>
        <end position="64"/>
    </location>
</feature>
<dbReference type="Proteomes" id="UP000011758">
    <property type="component" value="Unassembled WGS sequence"/>
</dbReference>
<dbReference type="eggNOG" id="ENOG5032FV7">
    <property type="taxonomic scope" value="Bacteria"/>
</dbReference>
<feature type="transmembrane region" description="Helical" evidence="1">
    <location>
        <begin position="191"/>
        <end position="210"/>
    </location>
</feature>
<organism evidence="2 3">
    <name type="scientific">Eggerthia catenaformis OT 569 = DSM 20559</name>
    <dbReference type="NCBI Taxonomy" id="999415"/>
    <lineage>
        <taxon>Bacteria</taxon>
        <taxon>Bacillati</taxon>
        <taxon>Bacillota</taxon>
        <taxon>Erysipelotrichia</taxon>
        <taxon>Erysipelotrichales</taxon>
        <taxon>Coprobacillaceae</taxon>
        <taxon>Eggerthia</taxon>
    </lineage>
</organism>
<feature type="transmembrane region" description="Helical" evidence="1">
    <location>
        <begin position="166"/>
        <end position="184"/>
    </location>
</feature>
<sequence>MDKIINIYSQYKEKIFYLTLSIYTFLQLMTITIMTSLWKFDLIFKIGRYLCYGIFALGVIDYFLCEIKTYQGNFIEKTIRYIKSHYLLIVFFLISLLTVFGSKGFGALVMFLLFVNASRYEFSKYLKYILVVNTVVMLMILFGGVLGILPDVLIYRGLTVRHSYGYIYPTECMSHFLFMVLMYFSLYKEKYTIKEFFIINIINILFYAITDSRMDFIILLMISVIVLIYHYKERIIVFFIRPWTIISLAVSCFAFSFMTALFYNGNSNIWSKLNGLLSGRLKLAQNAIKYYGIPLLGRKISWLGSGSNGIIKTVNYADYNFVDCSYIQNVLDYGIIFFSLLFVCLLMAMIIYFHRKDYAVIISVMIIFIIAIIEPRLLSIQMNPYLLLIGSVITMSNIEIKQMFKKKEKSDE</sequence>
<feature type="transmembrane region" description="Helical" evidence="1">
    <location>
        <begin position="84"/>
        <end position="113"/>
    </location>
</feature>
<feature type="transmembrane region" description="Helical" evidence="1">
    <location>
        <begin position="333"/>
        <end position="353"/>
    </location>
</feature>
<dbReference type="AlphaFoldDB" id="M2NGH3"/>
<feature type="transmembrane region" description="Helical" evidence="1">
    <location>
        <begin position="216"/>
        <end position="231"/>
    </location>
</feature>
<keyword evidence="1" id="KW-0472">Membrane</keyword>
<dbReference type="BioCyc" id="ECAT999415-HMP:GTTI-344-MONOMER"/>
<feature type="transmembrane region" description="Helical" evidence="1">
    <location>
        <begin position="125"/>
        <end position="146"/>
    </location>
</feature>
<evidence type="ECO:0008006" key="4">
    <source>
        <dbReference type="Google" id="ProtNLM"/>
    </source>
</evidence>
<proteinExistence type="predicted"/>
<evidence type="ECO:0000313" key="2">
    <source>
        <dbReference type="EMBL" id="EMD17333.1"/>
    </source>
</evidence>
<gene>
    <name evidence="2" type="ORF">HMPREF9943_00334</name>
</gene>
<accession>M2NGH3</accession>
<keyword evidence="1" id="KW-1133">Transmembrane helix</keyword>
<feature type="transmembrane region" description="Helical" evidence="1">
    <location>
        <begin position="15"/>
        <end position="34"/>
    </location>
</feature>
<evidence type="ECO:0000256" key="1">
    <source>
        <dbReference type="SAM" id="Phobius"/>
    </source>
</evidence>
<dbReference type="STRING" id="999415.HMPREF9943_00334"/>
<reference evidence="2 3" key="1">
    <citation type="submission" date="2013-02" db="EMBL/GenBank/DDBJ databases">
        <title>The Genome Sequence of Lactobacillus catenaformis F0143.</title>
        <authorList>
            <consortium name="The Broad Institute Genome Sequencing Platform"/>
            <person name="Earl A."/>
            <person name="Ward D."/>
            <person name="Feldgarden M."/>
            <person name="Gevers D."/>
            <person name="Izard J."/>
            <person name="Blanton J.M."/>
            <person name="Mathney J."/>
            <person name="Dewhirst F.E."/>
            <person name="Young S.K."/>
            <person name="Zeng Q."/>
            <person name="Gargeya S."/>
            <person name="Fitzgerald M."/>
            <person name="Haas B."/>
            <person name="Abouelleil A."/>
            <person name="Alvarado L."/>
            <person name="Arachchi H.M."/>
            <person name="Berlin A."/>
            <person name="Chapman S.B."/>
            <person name="Gearin G."/>
            <person name="Goldberg J."/>
            <person name="Griggs A."/>
            <person name="Gujja S."/>
            <person name="Hansen M."/>
            <person name="Heiman D."/>
            <person name="Howarth C."/>
            <person name="Larimer J."/>
            <person name="Lui A."/>
            <person name="MacDonald P.J.P."/>
            <person name="McCowen C."/>
            <person name="Montmayeur A."/>
            <person name="Murphy C."/>
            <person name="Neiman D."/>
            <person name="Pearson M."/>
            <person name="Priest M."/>
            <person name="Roberts A."/>
            <person name="Saif S."/>
            <person name="Shea T."/>
            <person name="Sisk P."/>
            <person name="Stolte C."/>
            <person name="Sykes S."/>
            <person name="Wortman J."/>
            <person name="Nusbaum C."/>
            <person name="Birren B."/>
        </authorList>
    </citation>
    <scope>NUCLEOTIDE SEQUENCE [LARGE SCALE GENOMIC DNA]</scope>
    <source>
        <strain evidence="2 3">OT 569</strain>
    </source>
</reference>
<dbReference type="RefSeq" id="WP_004801459.1">
    <property type="nucleotide sequence ID" value="NZ_KB446646.1"/>
</dbReference>
<protein>
    <recommendedName>
        <fullName evidence="4">O-antigen polymerase</fullName>
    </recommendedName>
</protein>
<keyword evidence="1" id="KW-0812">Transmembrane</keyword>
<evidence type="ECO:0000313" key="3">
    <source>
        <dbReference type="Proteomes" id="UP000011758"/>
    </source>
</evidence>
<comment type="caution">
    <text evidence="2">The sequence shown here is derived from an EMBL/GenBank/DDBJ whole genome shotgun (WGS) entry which is preliminary data.</text>
</comment>
<feature type="transmembrane region" description="Helical" evidence="1">
    <location>
        <begin position="243"/>
        <end position="263"/>
    </location>
</feature>
<dbReference type="OrthoDB" id="2085113at2"/>